<dbReference type="PANTHER" id="PTHR42951">
    <property type="entry name" value="METALLO-BETA-LACTAMASE DOMAIN-CONTAINING"/>
    <property type="match status" value="1"/>
</dbReference>
<comment type="similarity">
    <text evidence="1">Belongs to the metallo-beta-lactamase superfamily. Class-B beta-lactamase family.</text>
</comment>
<protein>
    <submittedName>
        <fullName evidence="4">MBL fold metallo-hydrolase</fullName>
    </submittedName>
</protein>
<dbReference type="CDD" id="cd16282">
    <property type="entry name" value="metallo-hydrolase-like_MBL-fold"/>
    <property type="match status" value="1"/>
</dbReference>
<keyword evidence="2" id="KW-0732">Signal</keyword>
<dbReference type="GO" id="GO:0016787">
    <property type="term" value="F:hydrolase activity"/>
    <property type="evidence" value="ECO:0007669"/>
    <property type="project" value="UniProtKB-KW"/>
</dbReference>
<dbReference type="SUPFAM" id="SSF56281">
    <property type="entry name" value="Metallo-hydrolase/oxidoreductase"/>
    <property type="match status" value="1"/>
</dbReference>
<feature type="signal peptide" evidence="2">
    <location>
        <begin position="1"/>
        <end position="21"/>
    </location>
</feature>
<dbReference type="Proteomes" id="UP000275281">
    <property type="component" value="Unassembled WGS sequence"/>
</dbReference>
<proteinExistence type="inferred from homology"/>
<dbReference type="PANTHER" id="PTHR42951:SF4">
    <property type="entry name" value="ACYL-COENZYME A THIOESTERASE MBLAC2"/>
    <property type="match status" value="1"/>
</dbReference>
<evidence type="ECO:0000256" key="2">
    <source>
        <dbReference type="SAM" id="SignalP"/>
    </source>
</evidence>
<dbReference type="InterPro" id="IPR036866">
    <property type="entry name" value="RibonucZ/Hydroxyglut_hydro"/>
</dbReference>
<dbReference type="EMBL" id="RPOK01000003">
    <property type="protein sequence ID" value="RPJ66810.1"/>
    <property type="molecule type" value="Genomic_DNA"/>
</dbReference>
<sequence length="285" mass="30870">MIKTVLSSLLVASAISSSASAQGRFDDVEIESTHLRGTVHALVGAGGNIGVSAGSDGVLIVDDQFAPLAEKIATALGQLGSDKPRYVINTHYHGDHVGSNAFFAEQKDATILSHHNVRIRLANGEDVNPKSLPVITYDGGVKLHFNEETIHVFHLPNAHTDGDSAVWFENADVLHTGDLFFNGMFPFIDLNGGGSVDGYMAAVQALIDKISDQTVIIAGHGKIANKGDFQTFLAMIKETNAFVDGLKAEGKTVDQIVEQGLPKKWQQWSWNFINEVRWINTLYDS</sequence>
<keyword evidence="4" id="KW-0378">Hydrolase</keyword>
<evidence type="ECO:0000313" key="5">
    <source>
        <dbReference type="Proteomes" id="UP000275281"/>
    </source>
</evidence>
<dbReference type="GO" id="GO:0017001">
    <property type="term" value="P:antibiotic catabolic process"/>
    <property type="evidence" value="ECO:0007669"/>
    <property type="project" value="UniProtKB-ARBA"/>
</dbReference>
<reference evidence="4 5" key="1">
    <citation type="submission" date="2018-11" db="EMBL/GenBank/DDBJ databases">
        <authorList>
            <person name="Ye M.-Q."/>
            <person name="Du Z.-J."/>
        </authorList>
    </citation>
    <scope>NUCLEOTIDE SEQUENCE [LARGE SCALE GENOMIC DNA]</scope>
    <source>
        <strain evidence="4 5">U0105</strain>
    </source>
</reference>
<gene>
    <name evidence="4" type="ORF">DRW07_09270</name>
</gene>
<feature type="chain" id="PRO_5018271079" evidence="2">
    <location>
        <begin position="22"/>
        <end position="285"/>
    </location>
</feature>
<dbReference type="SMART" id="SM00849">
    <property type="entry name" value="Lactamase_B"/>
    <property type="match status" value="1"/>
</dbReference>
<dbReference type="OrthoDB" id="9769598at2"/>
<accession>A0A3N5Y0Y4</accession>
<name>A0A3N5Y0Y4_9ALTE</name>
<feature type="domain" description="Metallo-beta-lactamase" evidence="3">
    <location>
        <begin position="46"/>
        <end position="220"/>
    </location>
</feature>
<evidence type="ECO:0000313" key="4">
    <source>
        <dbReference type="EMBL" id="RPJ66810.1"/>
    </source>
</evidence>
<keyword evidence="5" id="KW-1185">Reference proteome</keyword>
<dbReference type="InterPro" id="IPR050855">
    <property type="entry name" value="NDM-1-like"/>
</dbReference>
<dbReference type="Pfam" id="PF00753">
    <property type="entry name" value="Lactamase_B"/>
    <property type="match status" value="1"/>
</dbReference>
<comment type="caution">
    <text evidence="4">The sequence shown here is derived from an EMBL/GenBank/DDBJ whole genome shotgun (WGS) entry which is preliminary data.</text>
</comment>
<organism evidence="4 5">
    <name type="scientific">Alteromonas sediminis</name>
    <dbReference type="NCBI Taxonomy" id="2259342"/>
    <lineage>
        <taxon>Bacteria</taxon>
        <taxon>Pseudomonadati</taxon>
        <taxon>Pseudomonadota</taxon>
        <taxon>Gammaproteobacteria</taxon>
        <taxon>Alteromonadales</taxon>
        <taxon>Alteromonadaceae</taxon>
        <taxon>Alteromonas/Salinimonas group</taxon>
        <taxon>Alteromonas</taxon>
    </lineage>
</organism>
<dbReference type="InterPro" id="IPR001279">
    <property type="entry name" value="Metallo-B-lactamas"/>
</dbReference>
<dbReference type="Gene3D" id="3.60.15.10">
    <property type="entry name" value="Ribonuclease Z/Hydroxyacylglutathione hydrolase-like"/>
    <property type="match status" value="1"/>
</dbReference>
<dbReference type="AlphaFoldDB" id="A0A3N5Y0Y4"/>
<evidence type="ECO:0000256" key="1">
    <source>
        <dbReference type="ARBA" id="ARBA00005250"/>
    </source>
</evidence>
<evidence type="ECO:0000259" key="3">
    <source>
        <dbReference type="SMART" id="SM00849"/>
    </source>
</evidence>